<name>A0A5C5X2E6_9PLAN</name>
<organism evidence="3 4">
    <name type="scientific">Thalassoglobus neptunius</name>
    <dbReference type="NCBI Taxonomy" id="1938619"/>
    <lineage>
        <taxon>Bacteria</taxon>
        <taxon>Pseudomonadati</taxon>
        <taxon>Planctomycetota</taxon>
        <taxon>Planctomycetia</taxon>
        <taxon>Planctomycetales</taxon>
        <taxon>Planctomycetaceae</taxon>
        <taxon>Thalassoglobus</taxon>
    </lineage>
</organism>
<evidence type="ECO:0000313" key="4">
    <source>
        <dbReference type="Proteomes" id="UP000317243"/>
    </source>
</evidence>
<reference evidence="3 4" key="1">
    <citation type="submission" date="2019-02" db="EMBL/GenBank/DDBJ databases">
        <title>Deep-cultivation of Planctomycetes and their phenomic and genomic characterization uncovers novel biology.</title>
        <authorList>
            <person name="Wiegand S."/>
            <person name="Jogler M."/>
            <person name="Boedeker C."/>
            <person name="Pinto D."/>
            <person name="Vollmers J."/>
            <person name="Rivas-Marin E."/>
            <person name="Kohn T."/>
            <person name="Peeters S.H."/>
            <person name="Heuer A."/>
            <person name="Rast P."/>
            <person name="Oberbeckmann S."/>
            <person name="Bunk B."/>
            <person name="Jeske O."/>
            <person name="Meyerdierks A."/>
            <person name="Storesund J.E."/>
            <person name="Kallscheuer N."/>
            <person name="Luecker S."/>
            <person name="Lage O.M."/>
            <person name="Pohl T."/>
            <person name="Merkel B.J."/>
            <person name="Hornburger P."/>
            <person name="Mueller R.-W."/>
            <person name="Bruemmer F."/>
            <person name="Labrenz M."/>
            <person name="Spormann A.M."/>
            <person name="Op Den Camp H."/>
            <person name="Overmann J."/>
            <person name="Amann R."/>
            <person name="Jetten M.S.M."/>
            <person name="Mascher T."/>
            <person name="Medema M.H."/>
            <person name="Devos D.P."/>
            <person name="Kaster A.-K."/>
            <person name="Ovreas L."/>
            <person name="Rohde M."/>
            <person name="Galperin M.Y."/>
            <person name="Jogler C."/>
        </authorList>
    </citation>
    <scope>NUCLEOTIDE SEQUENCE [LARGE SCALE GENOMIC DNA]</scope>
    <source>
        <strain evidence="3 4">KOR42</strain>
    </source>
</reference>
<evidence type="ECO:0000256" key="1">
    <source>
        <dbReference type="SAM" id="MobiDB-lite"/>
    </source>
</evidence>
<feature type="transmembrane region" description="Helical" evidence="2">
    <location>
        <begin position="65"/>
        <end position="88"/>
    </location>
</feature>
<dbReference type="Proteomes" id="UP000317243">
    <property type="component" value="Unassembled WGS sequence"/>
</dbReference>
<evidence type="ECO:0000313" key="3">
    <source>
        <dbReference type="EMBL" id="TWT57294.1"/>
    </source>
</evidence>
<dbReference type="OrthoDB" id="9780267at2"/>
<comment type="caution">
    <text evidence="3">The sequence shown here is derived from an EMBL/GenBank/DDBJ whole genome shotgun (WGS) entry which is preliminary data.</text>
</comment>
<dbReference type="EMBL" id="SIHI01000001">
    <property type="protein sequence ID" value="TWT57294.1"/>
    <property type="molecule type" value="Genomic_DNA"/>
</dbReference>
<evidence type="ECO:0008006" key="5">
    <source>
        <dbReference type="Google" id="ProtNLM"/>
    </source>
</evidence>
<feature type="region of interest" description="Disordered" evidence="1">
    <location>
        <begin position="207"/>
        <end position="232"/>
    </location>
</feature>
<dbReference type="RefSeq" id="WP_146507144.1">
    <property type="nucleotide sequence ID" value="NZ_SIHI01000001.1"/>
</dbReference>
<sequence>MNNERDETNSTGPIRWGMNTILGGIVIVFPFLAIAAIVHYLFTLLTTYLVQPFADLLLPEQYDRTLWYFGAPLLSIVLAFLFLMGLVFRTRVRRSIDWAMHRVPGVTTIYAALQDTVEALRGPPGIENVDTVVLVPFPQKGMRMAGYLMTRNKQPDGNDLLSVYIPIVLFPPSGYTVLVPESDVVFTDWPTKDVWKLLMSGGLTLPPEIPFEPEEGVKQGGKTSGKPADDQT</sequence>
<proteinExistence type="predicted"/>
<dbReference type="InterPro" id="IPR007462">
    <property type="entry name" value="COV1-like"/>
</dbReference>
<dbReference type="Pfam" id="PF04367">
    <property type="entry name" value="DUF502"/>
    <property type="match status" value="1"/>
</dbReference>
<keyword evidence="2" id="KW-0812">Transmembrane</keyword>
<evidence type="ECO:0000256" key="2">
    <source>
        <dbReference type="SAM" id="Phobius"/>
    </source>
</evidence>
<dbReference type="PANTHER" id="PTHR31876:SF26">
    <property type="entry name" value="PROTEIN LIKE COV 2"/>
    <property type="match status" value="1"/>
</dbReference>
<accession>A0A5C5X2E6</accession>
<gene>
    <name evidence="3" type="ORF">KOR42_06530</name>
</gene>
<protein>
    <recommendedName>
        <fullName evidence="5">DUF502 domain-containing protein</fullName>
    </recommendedName>
</protein>
<keyword evidence="4" id="KW-1185">Reference proteome</keyword>
<keyword evidence="2" id="KW-0472">Membrane</keyword>
<dbReference type="PANTHER" id="PTHR31876">
    <property type="entry name" value="COV-LIKE PROTEIN 1"/>
    <property type="match status" value="1"/>
</dbReference>
<dbReference type="AlphaFoldDB" id="A0A5C5X2E6"/>
<feature type="transmembrane region" description="Helical" evidence="2">
    <location>
        <begin position="21"/>
        <end position="45"/>
    </location>
</feature>
<keyword evidence="2" id="KW-1133">Transmembrane helix</keyword>